<reference evidence="2 4" key="2">
    <citation type="submission" date="2020-08" db="EMBL/GenBank/DDBJ databases">
        <title>Genomic Encyclopedia of Type Strains, Phase IV (KMG-IV): sequencing the most valuable type-strain genomes for metagenomic binning, comparative biology and taxonomic classification.</title>
        <authorList>
            <person name="Goeker M."/>
        </authorList>
    </citation>
    <scope>NUCLEOTIDE SEQUENCE [LARGE SCALE GENOMIC DNA]</scope>
    <source>
        <strain evidence="2 4">DSM 17245</strain>
    </source>
</reference>
<name>A0A7W9SHK6_9FIRM</name>
<evidence type="ECO:0000313" key="3">
    <source>
        <dbReference type="EMBL" id="MBF1272342.1"/>
    </source>
</evidence>
<evidence type="ECO:0000313" key="2">
    <source>
        <dbReference type="EMBL" id="MBB6041530.1"/>
    </source>
</evidence>
<comment type="caution">
    <text evidence="2">The sequence shown here is derived from an EMBL/GenBank/DDBJ whole genome shotgun (WGS) entry which is preliminary data.</text>
</comment>
<dbReference type="Proteomes" id="UP000775770">
    <property type="component" value="Unassembled WGS sequence"/>
</dbReference>
<protein>
    <submittedName>
        <fullName evidence="2">Uncharacterized protein</fullName>
    </submittedName>
</protein>
<dbReference type="AlphaFoldDB" id="A0A7W9SHK6"/>
<dbReference type="GeneID" id="85015056"/>
<keyword evidence="1" id="KW-1133">Transmembrane helix</keyword>
<accession>A0A7W9SHK6</accession>
<organism evidence="2 4">
    <name type="scientific">Oribacterium sinus</name>
    <dbReference type="NCBI Taxonomy" id="237576"/>
    <lineage>
        <taxon>Bacteria</taxon>
        <taxon>Bacillati</taxon>
        <taxon>Bacillota</taxon>
        <taxon>Clostridia</taxon>
        <taxon>Lachnospirales</taxon>
        <taxon>Lachnospiraceae</taxon>
        <taxon>Oribacterium</taxon>
    </lineage>
</organism>
<dbReference type="EMBL" id="JACHHH010000007">
    <property type="protein sequence ID" value="MBB6041530.1"/>
    <property type="molecule type" value="Genomic_DNA"/>
</dbReference>
<keyword evidence="1" id="KW-0812">Transmembrane</keyword>
<evidence type="ECO:0000313" key="4">
    <source>
        <dbReference type="Proteomes" id="UP000522163"/>
    </source>
</evidence>
<gene>
    <name evidence="2" type="ORF">HNQ46_001513</name>
    <name evidence="3" type="ORF">HXM90_02795</name>
</gene>
<evidence type="ECO:0000256" key="1">
    <source>
        <dbReference type="SAM" id="Phobius"/>
    </source>
</evidence>
<dbReference type="EMBL" id="JABZRA010000024">
    <property type="protein sequence ID" value="MBF1272342.1"/>
    <property type="molecule type" value="Genomic_DNA"/>
</dbReference>
<sequence length="49" mass="5296">MERIYKIMRNVGGSSIALGVVLITLGIVTGVLSIVHGAILLKRKEDLTF</sequence>
<dbReference type="RefSeq" id="WP_007156498.1">
    <property type="nucleotide sequence ID" value="NZ_CAUQIH010000008.1"/>
</dbReference>
<reference evidence="3" key="1">
    <citation type="submission" date="2020-04" db="EMBL/GenBank/DDBJ databases">
        <title>Deep metagenomics examines the oral microbiome during advanced dental caries in children, revealing novel taxa and co-occurrences with host molecules.</title>
        <authorList>
            <person name="Baker J.L."/>
            <person name="Morton J.T."/>
            <person name="Dinis M."/>
            <person name="Alvarez R."/>
            <person name="Tran N.C."/>
            <person name="Knight R."/>
            <person name="Edlund A."/>
        </authorList>
    </citation>
    <scope>NUCLEOTIDE SEQUENCE</scope>
    <source>
        <strain evidence="3">JCVI_38_bin.19</strain>
    </source>
</reference>
<feature type="transmembrane region" description="Helical" evidence="1">
    <location>
        <begin position="16"/>
        <end position="41"/>
    </location>
</feature>
<keyword evidence="1" id="KW-0472">Membrane</keyword>
<dbReference type="Proteomes" id="UP000522163">
    <property type="component" value="Unassembled WGS sequence"/>
</dbReference>
<proteinExistence type="predicted"/>